<comment type="similarity">
    <text evidence="1">Belongs to the UPF0065 (bug) family.</text>
</comment>
<feature type="chain" id="PRO_5028885290" evidence="2">
    <location>
        <begin position="25"/>
        <end position="320"/>
    </location>
</feature>
<dbReference type="Proteomes" id="UP000494269">
    <property type="component" value="Unassembled WGS sequence"/>
</dbReference>
<proteinExistence type="inferred from homology"/>
<evidence type="ECO:0000256" key="1">
    <source>
        <dbReference type="ARBA" id="ARBA00006987"/>
    </source>
</evidence>
<sequence>MKALTLTRFFAAGALALVANTACAAWPDDRPIELVVGFAPGGGTDVMARLVAQHLEKRLGTNARIIVINKPGAGGEIAVRYVAAAKPDGYTLGMINAPGFVYLPLRKGAKYKPEDIRLIARLVDDPLLFIKRRGSTAPDDLPSLVQKLKQSSESLSFGHSGDGTTGHLALMDLERSQGVRGNSVPFKGGGDIRLGVLGNHIDYGLITVSEVPELNDPNGPFAAIAIASDKRHNGTIPTAAEAGIALRYSSERGMGGPANLPAPIRDKLERALQDTLNDPAFLAASGRDAAVLAFQPGEQWKESLDRQTLMFKADEAPLAK</sequence>
<dbReference type="Pfam" id="PF03401">
    <property type="entry name" value="TctC"/>
    <property type="match status" value="1"/>
</dbReference>
<dbReference type="AlphaFoldDB" id="A0A6S7AL09"/>
<dbReference type="PANTHER" id="PTHR42928:SF5">
    <property type="entry name" value="BLR1237 PROTEIN"/>
    <property type="match status" value="1"/>
</dbReference>
<name>A0A6S7AL09_9BURK</name>
<feature type="signal peptide" evidence="2">
    <location>
        <begin position="1"/>
        <end position="24"/>
    </location>
</feature>
<dbReference type="CDD" id="cd07012">
    <property type="entry name" value="PBP2_Bug_TTT"/>
    <property type="match status" value="1"/>
</dbReference>
<dbReference type="InterPro" id="IPR042100">
    <property type="entry name" value="Bug_dom1"/>
</dbReference>
<dbReference type="PIRSF" id="PIRSF017082">
    <property type="entry name" value="YflP"/>
    <property type="match status" value="1"/>
</dbReference>
<gene>
    <name evidence="3" type="ORF">LMG3441_05256</name>
</gene>
<dbReference type="Gene3D" id="3.40.190.10">
    <property type="entry name" value="Periplasmic binding protein-like II"/>
    <property type="match status" value="1"/>
</dbReference>
<dbReference type="Gene3D" id="3.40.190.150">
    <property type="entry name" value="Bordetella uptake gene, domain 1"/>
    <property type="match status" value="1"/>
</dbReference>
<evidence type="ECO:0000313" key="4">
    <source>
        <dbReference type="Proteomes" id="UP000494269"/>
    </source>
</evidence>
<evidence type="ECO:0000256" key="2">
    <source>
        <dbReference type="SAM" id="SignalP"/>
    </source>
</evidence>
<protein>
    <submittedName>
        <fullName evidence="3">Uncharacterized protein</fullName>
    </submittedName>
</protein>
<reference evidence="3 4" key="1">
    <citation type="submission" date="2020-04" db="EMBL/GenBank/DDBJ databases">
        <authorList>
            <person name="De Canck E."/>
        </authorList>
    </citation>
    <scope>NUCLEOTIDE SEQUENCE [LARGE SCALE GENOMIC DNA]</scope>
    <source>
        <strain evidence="3 4">LMG 3441</strain>
    </source>
</reference>
<dbReference type="InterPro" id="IPR005064">
    <property type="entry name" value="BUG"/>
</dbReference>
<keyword evidence="4" id="KW-1185">Reference proteome</keyword>
<organism evidence="3 4">
    <name type="scientific">Achromobacter kerstersii</name>
    <dbReference type="NCBI Taxonomy" id="1353890"/>
    <lineage>
        <taxon>Bacteria</taxon>
        <taxon>Pseudomonadati</taxon>
        <taxon>Pseudomonadota</taxon>
        <taxon>Betaproteobacteria</taxon>
        <taxon>Burkholderiales</taxon>
        <taxon>Alcaligenaceae</taxon>
        <taxon>Achromobacter</taxon>
    </lineage>
</organism>
<keyword evidence="2" id="KW-0732">Signal</keyword>
<dbReference type="PANTHER" id="PTHR42928">
    <property type="entry name" value="TRICARBOXYLATE-BINDING PROTEIN"/>
    <property type="match status" value="1"/>
</dbReference>
<dbReference type="EMBL" id="CADIJQ010000011">
    <property type="protein sequence ID" value="CAB3737190.1"/>
    <property type="molecule type" value="Genomic_DNA"/>
</dbReference>
<accession>A0A6S7AL09</accession>
<dbReference type="RefSeq" id="WP_175171481.1">
    <property type="nucleotide sequence ID" value="NZ_CADIJQ010000011.1"/>
</dbReference>
<evidence type="ECO:0000313" key="3">
    <source>
        <dbReference type="EMBL" id="CAB3737190.1"/>
    </source>
</evidence>